<reference evidence="1" key="1">
    <citation type="submission" date="2023-05" db="EMBL/GenBank/DDBJ databases">
        <authorList>
            <person name="Stuckert A."/>
        </authorList>
    </citation>
    <scope>NUCLEOTIDE SEQUENCE</scope>
</reference>
<dbReference type="Proteomes" id="UP001162483">
    <property type="component" value="Unassembled WGS sequence"/>
</dbReference>
<feature type="non-terminal residue" evidence="1">
    <location>
        <position position="1"/>
    </location>
</feature>
<proteinExistence type="predicted"/>
<organism evidence="1 2">
    <name type="scientific">Staurois parvus</name>
    <dbReference type="NCBI Taxonomy" id="386267"/>
    <lineage>
        <taxon>Eukaryota</taxon>
        <taxon>Metazoa</taxon>
        <taxon>Chordata</taxon>
        <taxon>Craniata</taxon>
        <taxon>Vertebrata</taxon>
        <taxon>Euteleostomi</taxon>
        <taxon>Amphibia</taxon>
        <taxon>Batrachia</taxon>
        <taxon>Anura</taxon>
        <taxon>Neobatrachia</taxon>
        <taxon>Ranoidea</taxon>
        <taxon>Ranidae</taxon>
        <taxon>Staurois</taxon>
    </lineage>
</organism>
<evidence type="ECO:0000313" key="2">
    <source>
        <dbReference type="Proteomes" id="UP001162483"/>
    </source>
</evidence>
<keyword evidence="2" id="KW-1185">Reference proteome</keyword>
<protein>
    <submittedName>
        <fullName evidence="1">Uncharacterized protein</fullName>
    </submittedName>
</protein>
<evidence type="ECO:0000313" key="1">
    <source>
        <dbReference type="EMBL" id="CAI9607396.1"/>
    </source>
</evidence>
<gene>
    <name evidence="1" type="ORF">SPARVUS_LOCUS13940614</name>
</gene>
<name>A0ABN9GIN1_9NEOB</name>
<comment type="caution">
    <text evidence="1">The sequence shown here is derived from an EMBL/GenBank/DDBJ whole genome shotgun (WGS) entry which is preliminary data.</text>
</comment>
<dbReference type="EMBL" id="CATNWA010018442">
    <property type="protein sequence ID" value="CAI9607396.1"/>
    <property type="molecule type" value="Genomic_DNA"/>
</dbReference>
<sequence>ILHFRVGRTVLLTNSSPPCQLGHTALDGCAQHSHPEQCDYSEAHRHCPLVKYSLHTVNPLIVPHVNPFFPRAINTVSVLFFSTYHCIDVTGDVSDTKSVPPSPRMLATVPL</sequence>
<accession>A0ABN9GIN1</accession>